<protein>
    <recommendedName>
        <fullName evidence="1">CHAT domain-containing protein</fullName>
    </recommendedName>
</protein>
<evidence type="ECO:0000259" key="1">
    <source>
        <dbReference type="Pfam" id="PF12770"/>
    </source>
</evidence>
<feature type="domain" description="CHAT" evidence="1">
    <location>
        <begin position="106"/>
        <end position="377"/>
    </location>
</feature>
<dbReference type="InterPro" id="IPR024983">
    <property type="entry name" value="CHAT_dom"/>
</dbReference>
<dbReference type="OrthoDB" id="9812579at2"/>
<dbReference type="Pfam" id="PF12770">
    <property type="entry name" value="CHAT"/>
    <property type="match status" value="1"/>
</dbReference>
<reference evidence="3" key="2">
    <citation type="submission" date="2019-01" db="EMBL/GenBank/DDBJ databases">
        <title>Genome sequence of Desulfonema ishimotonii strain Tokyo 01.</title>
        <authorList>
            <person name="Fukui M."/>
        </authorList>
    </citation>
    <scope>NUCLEOTIDE SEQUENCE [LARGE SCALE GENOMIC DNA]</scope>
    <source>
        <strain evidence="3">Tokyo 01</strain>
    </source>
</reference>
<dbReference type="EMBL" id="BEXT01000001">
    <property type="protein sequence ID" value="GBC60613.1"/>
    <property type="molecule type" value="Genomic_DNA"/>
</dbReference>
<dbReference type="RefSeq" id="WP_124328008.1">
    <property type="nucleotide sequence ID" value="NZ_BEXT01000001.1"/>
</dbReference>
<dbReference type="Gene3D" id="3.40.50.300">
    <property type="entry name" value="P-loop containing nucleotide triphosphate hydrolases"/>
    <property type="match status" value="1"/>
</dbReference>
<dbReference type="Proteomes" id="UP000288096">
    <property type="component" value="Unassembled WGS sequence"/>
</dbReference>
<evidence type="ECO:0000313" key="3">
    <source>
        <dbReference type="Proteomes" id="UP000288096"/>
    </source>
</evidence>
<keyword evidence="3" id="KW-1185">Reference proteome</keyword>
<accession>A0A401FUH8</accession>
<dbReference type="SUPFAM" id="SSF52540">
    <property type="entry name" value="P-loop containing nucleoside triphosphate hydrolases"/>
    <property type="match status" value="1"/>
</dbReference>
<dbReference type="InterPro" id="IPR027417">
    <property type="entry name" value="P-loop_NTPase"/>
</dbReference>
<gene>
    <name evidence="2" type="ORF">DENIS_1570</name>
</gene>
<name>A0A401FUH8_9BACT</name>
<comment type="caution">
    <text evidence="2">The sequence shown here is derived from an EMBL/GenBank/DDBJ whole genome shotgun (WGS) entry which is preliminary data.</text>
</comment>
<dbReference type="AlphaFoldDB" id="A0A401FUH8"/>
<organism evidence="2 3">
    <name type="scientific">Desulfonema ishimotonii</name>
    <dbReference type="NCBI Taxonomy" id="45657"/>
    <lineage>
        <taxon>Bacteria</taxon>
        <taxon>Pseudomonadati</taxon>
        <taxon>Thermodesulfobacteriota</taxon>
        <taxon>Desulfobacteria</taxon>
        <taxon>Desulfobacterales</taxon>
        <taxon>Desulfococcaceae</taxon>
        <taxon>Desulfonema</taxon>
    </lineage>
</organism>
<evidence type="ECO:0000313" key="2">
    <source>
        <dbReference type="EMBL" id="GBC60613.1"/>
    </source>
</evidence>
<reference evidence="3" key="1">
    <citation type="submission" date="2017-11" db="EMBL/GenBank/DDBJ databases">
        <authorList>
            <person name="Watanabe M."/>
            <person name="Kojima H."/>
        </authorList>
    </citation>
    <scope>NUCLEOTIDE SEQUENCE [LARGE SCALE GENOMIC DNA]</scope>
    <source>
        <strain evidence="3">Tokyo 01</strain>
    </source>
</reference>
<sequence length="649" mass="73069">MPKNTLIIRHVSSEPDRFQVFRLKDSKSTPEPVEITPPDTFPVEGRPNTHLTADLRWYLENFLDYPFHPDTDVADRVLDSLKAWGEQAFDALFGDRDGSLMLHDATQRGYQALHLQISGDDPRILAWPWEALRDPKAGVFAHICQIERRLNTPLDPLPLSEALPKNQVNILLITARPYENDVQYRSVSRLLVELVEKYDLPAGVHVLRPPTFENLREHLRENPDFYHILHFDGHGAYGHVSPDAGSGFTFRGKEGCLVFEKEDGEADPVRADQLSTLLREHAVPAVVLNACQSGMIDEQADDPFASVASSLLKSGVRSVVAMAWSLYVSGAQVFLPEFYRRLFETGAVAQAARAGRQKMFEKPERVCPREKYHLQDWLVPVVYQQDPADFSFAAARKKNSGIKDLKLEDSRLPPEVRDAENPYGFIGRDRAILELERAMRAKPAGILVHGLGGVGKTTLARGFVKWLDDTQGLGNGCFWFAFNEIRSADYVFNRMGEAIFGKEFAAASPAQKMAALPRAFKENPFVIVWDNFESVCGIPGTDVTPFLPEDDRNELLRFLKTIRGGKTKVIITSRSEEDWLGIERRKIGISGLTGEEQWLFLEEIIGDMGIRINRDDADLVKLMELLNGHPLSMRGLFGNSRGSKTDVFR</sequence>
<proteinExistence type="predicted"/>